<evidence type="ECO:0008006" key="3">
    <source>
        <dbReference type="Google" id="ProtNLM"/>
    </source>
</evidence>
<dbReference type="InterPro" id="IPR036291">
    <property type="entry name" value="NAD(P)-bd_dom_sf"/>
</dbReference>
<organism evidence="1 2">
    <name type="scientific">Saxibacter everestensis</name>
    <dbReference type="NCBI Taxonomy" id="2909229"/>
    <lineage>
        <taxon>Bacteria</taxon>
        <taxon>Bacillati</taxon>
        <taxon>Actinomycetota</taxon>
        <taxon>Actinomycetes</taxon>
        <taxon>Micrococcales</taxon>
        <taxon>Brevibacteriaceae</taxon>
        <taxon>Saxibacter</taxon>
    </lineage>
</organism>
<gene>
    <name evidence="1" type="ORF">LWF01_05885</name>
</gene>
<sequence length="312" mass="32369">MTEKIDSIERIGVAACHIAVTDDELVQAMDRAGRIAGHPELTATRMAADAGEDLIFGHSCLIPGLGMCVKTGIQKPGNRAKGIDTVQAAVLLFENATGRPVALVDGKAVTTMRTAGALVAGIRALRPIPQPRVAVIGFGSQGRQVAELSRTVLGAAEVRAYTPSGVAAEDGIDTARTIAEAAAGADVVACCTSSPRPVISRSDLADDVVVGTMNSFSPALVEIEPEIIGHATTVLVDNAPENFGPIVQWTDAGGRLPVLRYLGQVPPPRAGDAGARGIRAAFVGGTGYQDALVAWSVVLGWSQVEEVTRQYT</sequence>
<dbReference type="Gene3D" id="3.40.50.720">
    <property type="entry name" value="NAD(P)-binding Rossmann-like Domain"/>
    <property type="match status" value="1"/>
</dbReference>
<dbReference type="EMBL" id="CP090958">
    <property type="protein sequence ID" value="WGW13297.1"/>
    <property type="molecule type" value="Genomic_DNA"/>
</dbReference>
<dbReference type="PANTHER" id="PTHR13812">
    <property type="entry name" value="KETIMINE REDUCTASE MU-CRYSTALLIN"/>
    <property type="match status" value="1"/>
</dbReference>
<dbReference type="Pfam" id="PF02423">
    <property type="entry name" value="OCD_Mu_crystall"/>
    <property type="match status" value="1"/>
</dbReference>
<name>A0ABY8QWA3_9MICO</name>
<evidence type="ECO:0000313" key="2">
    <source>
        <dbReference type="Proteomes" id="UP001209083"/>
    </source>
</evidence>
<dbReference type="SUPFAM" id="SSF51735">
    <property type="entry name" value="NAD(P)-binding Rossmann-fold domains"/>
    <property type="match status" value="1"/>
</dbReference>
<dbReference type="InterPro" id="IPR023401">
    <property type="entry name" value="ODC_N"/>
</dbReference>
<dbReference type="PANTHER" id="PTHR13812:SF19">
    <property type="entry name" value="KETIMINE REDUCTASE MU-CRYSTALLIN"/>
    <property type="match status" value="1"/>
</dbReference>
<dbReference type="Gene3D" id="3.30.1780.10">
    <property type="entry name" value="ornithine cyclodeaminase, domain 1"/>
    <property type="match status" value="1"/>
</dbReference>
<proteinExistence type="predicted"/>
<evidence type="ECO:0000313" key="1">
    <source>
        <dbReference type="EMBL" id="WGW13297.1"/>
    </source>
</evidence>
<dbReference type="RefSeq" id="WP_349640113.1">
    <property type="nucleotide sequence ID" value="NZ_CP090958.1"/>
</dbReference>
<keyword evidence="2" id="KW-1185">Reference proteome</keyword>
<protein>
    <recommendedName>
        <fullName evidence="3">Ornithine cyclodeaminase</fullName>
    </recommendedName>
</protein>
<dbReference type="InterPro" id="IPR003462">
    <property type="entry name" value="ODC_Mu_crystall"/>
</dbReference>
<dbReference type="Proteomes" id="UP001209083">
    <property type="component" value="Chromosome"/>
</dbReference>
<accession>A0ABY8QWA3</accession>
<reference evidence="1 2" key="1">
    <citation type="submission" date="2023-05" db="EMBL/GenBank/DDBJ databases">
        <title>Lithophilousrod everest ZFBP1038 complete genpme.</title>
        <authorList>
            <person name="Tian M."/>
        </authorList>
    </citation>
    <scope>NUCLEOTIDE SEQUENCE [LARGE SCALE GENOMIC DNA]</scope>
    <source>
        <strain evidence="1 2">ZFBP1038</strain>
    </source>
</reference>